<dbReference type="Proteomes" id="UP000190897">
    <property type="component" value="Unassembled WGS sequence"/>
</dbReference>
<dbReference type="InterPro" id="IPR012296">
    <property type="entry name" value="Nuclease_put_TT1808"/>
</dbReference>
<dbReference type="CDD" id="cd06260">
    <property type="entry name" value="DUF820-like"/>
    <property type="match status" value="1"/>
</dbReference>
<dbReference type="SUPFAM" id="SSF52980">
    <property type="entry name" value="Restriction endonuclease-like"/>
    <property type="match status" value="1"/>
</dbReference>
<keyword evidence="2" id="KW-0540">Nuclease</keyword>
<keyword evidence="2" id="KW-0255">Endonuclease</keyword>
<dbReference type="Gene3D" id="3.90.1570.10">
    <property type="entry name" value="tt1808, chain A"/>
    <property type="match status" value="1"/>
</dbReference>
<evidence type="ECO:0000313" key="3">
    <source>
        <dbReference type="Proteomes" id="UP000190897"/>
    </source>
</evidence>
<accession>A0A1T5GR27</accession>
<dbReference type="PANTHER" id="PTHR34107">
    <property type="entry name" value="SLL0198 PROTEIN-RELATED"/>
    <property type="match status" value="1"/>
</dbReference>
<dbReference type="STRING" id="651661.SAMN05660293_04311"/>
<feature type="domain" description="Putative restriction endonuclease" evidence="1">
    <location>
        <begin position="49"/>
        <end position="183"/>
    </location>
</feature>
<dbReference type="InterPro" id="IPR011335">
    <property type="entry name" value="Restrct_endonuc-II-like"/>
</dbReference>
<dbReference type="OrthoDB" id="943262at2"/>
<proteinExistence type="predicted"/>
<dbReference type="PANTHER" id="PTHR34107:SF4">
    <property type="entry name" value="SLL1222 PROTEIN"/>
    <property type="match status" value="1"/>
</dbReference>
<dbReference type="RefSeq" id="WP_082216788.1">
    <property type="nucleotide sequence ID" value="NZ_FUZA01000006.1"/>
</dbReference>
<organism evidence="2 3">
    <name type="scientific">Dyadobacter psychrophilus</name>
    <dbReference type="NCBI Taxonomy" id="651661"/>
    <lineage>
        <taxon>Bacteria</taxon>
        <taxon>Pseudomonadati</taxon>
        <taxon>Bacteroidota</taxon>
        <taxon>Cytophagia</taxon>
        <taxon>Cytophagales</taxon>
        <taxon>Spirosomataceae</taxon>
        <taxon>Dyadobacter</taxon>
    </lineage>
</organism>
<evidence type="ECO:0000313" key="2">
    <source>
        <dbReference type="EMBL" id="SKC10885.1"/>
    </source>
</evidence>
<keyword evidence="3" id="KW-1185">Reference proteome</keyword>
<dbReference type="AlphaFoldDB" id="A0A1T5GR27"/>
<sequence>MNQTYKELREDALATLLAQPDVYLLIEKVTSVLREEQLLLSNFYINNLSGKRSEFINGSIIPISLSALQEEVCLMLGRLLDEFITDISTNFLVFNTMVAFGRNCYQPNISFYRKDKIFSIETLPVLPPPNLVVEVLGPSTQLSNRIIKFIDYQAHKVEEYWIVDPQNHTIEQYHLVEGEYVLILKSSQGFVESFVINGFKIPVVAIFSEAENLKALQNLL</sequence>
<dbReference type="Pfam" id="PF05685">
    <property type="entry name" value="Uma2"/>
    <property type="match status" value="1"/>
</dbReference>
<protein>
    <submittedName>
        <fullName evidence="2">Endonuclease, Uma2 family (Restriction endonuclease fold)</fullName>
    </submittedName>
</protein>
<evidence type="ECO:0000259" key="1">
    <source>
        <dbReference type="Pfam" id="PF05685"/>
    </source>
</evidence>
<gene>
    <name evidence="2" type="ORF">SAMN05660293_04311</name>
</gene>
<name>A0A1T5GR27_9BACT</name>
<dbReference type="EMBL" id="FUZA01000006">
    <property type="protein sequence ID" value="SKC10885.1"/>
    <property type="molecule type" value="Genomic_DNA"/>
</dbReference>
<dbReference type="GO" id="GO:0004519">
    <property type="term" value="F:endonuclease activity"/>
    <property type="evidence" value="ECO:0007669"/>
    <property type="project" value="UniProtKB-KW"/>
</dbReference>
<dbReference type="InterPro" id="IPR008538">
    <property type="entry name" value="Uma2"/>
</dbReference>
<reference evidence="3" key="1">
    <citation type="submission" date="2017-02" db="EMBL/GenBank/DDBJ databases">
        <authorList>
            <person name="Varghese N."/>
            <person name="Submissions S."/>
        </authorList>
    </citation>
    <scope>NUCLEOTIDE SEQUENCE [LARGE SCALE GENOMIC DNA]</scope>
    <source>
        <strain evidence="3">DSM 22270</strain>
    </source>
</reference>
<keyword evidence="2" id="KW-0378">Hydrolase</keyword>